<keyword evidence="3" id="KW-1185">Reference proteome</keyword>
<feature type="compositionally biased region" description="Basic and acidic residues" evidence="1">
    <location>
        <begin position="88"/>
        <end position="100"/>
    </location>
</feature>
<dbReference type="EMBL" id="JBJDQH010000008">
    <property type="protein sequence ID" value="MFK4268177.1"/>
    <property type="molecule type" value="Genomic_DNA"/>
</dbReference>
<protein>
    <submittedName>
        <fullName evidence="2">Uncharacterized protein</fullName>
    </submittedName>
</protein>
<comment type="caution">
    <text evidence="2">The sequence shown here is derived from an EMBL/GenBank/DDBJ whole genome shotgun (WGS) entry which is preliminary data.</text>
</comment>
<feature type="region of interest" description="Disordered" evidence="1">
    <location>
        <begin position="88"/>
        <end position="126"/>
    </location>
</feature>
<dbReference type="RefSeq" id="WP_358629423.1">
    <property type="nucleotide sequence ID" value="NZ_JBFACG010000018.1"/>
</dbReference>
<accession>A0ABW8LQJ3</accession>
<evidence type="ECO:0000313" key="3">
    <source>
        <dbReference type="Proteomes" id="UP001620295"/>
    </source>
</evidence>
<gene>
    <name evidence="2" type="ORF">ACI2L5_25015</name>
</gene>
<organism evidence="2 3">
    <name type="scientific">Streptomyces milbemycinicus</name>
    <dbReference type="NCBI Taxonomy" id="476552"/>
    <lineage>
        <taxon>Bacteria</taxon>
        <taxon>Bacillati</taxon>
        <taxon>Actinomycetota</taxon>
        <taxon>Actinomycetes</taxon>
        <taxon>Kitasatosporales</taxon>
        <taxon>Streptomycetaceae</taxon>
        <taxon>Streptomyces</taxon>
    </lineage>
</organism>
<reference evidence="2 3" key="1">
    <citation type="submission" date="2024-11" db="EMBL/GenBank/DDBJ databases">
        <title>The Natural Products Discovery Center: Release of the First 8490 Sequenced Strains for Exploring Actinobacteria Biosynthetic Diversity.</title>
        <authorList>
            <person name="Kalkreuter E."/>
            <person name="Kautsar S.A."/>
            <person name="Yang D."/>
            <person name="Bader C.D."/>
            <person name="Teijaro C.N."/>
            <person name="Fluegel L."/>
            <person name="Davis C.M."/>
            <person name="Simpson J.R."/>
            <person name="Lauterbach L."/>
            <person name="Steele A.D."/>
            <person name="Gui C."/>
            <person name="Meng S."/>
            <person name="Li G."/>
            <person name="Viehrig K."/>
            <person name="Ye F."/>
            <person name="Su P."/>
            <person name="Kiefer A.F."/>
            <person name="Nichols A."/>
            <person name="Cepeda A.J."/>
            <person name="Yan W."/>
            <person name="Fan B."/>
            <person name="Jiang Y."/>
            <person name="Adhikari A."/>
            <person name="Zheng C.-J."/>
            <person name="Schuster L."/>
            <person name="Cowan T.M."/>
            <person name="Smanski M.J."/>
            <person name="Chevrette M.G."/>
            <person name="De Carvalho L.P.S."/>
            <person name="Shen B."/>
        </authorList>
    </citation>
    <scope>NUCLEOTIDE SEQUENCE [LARGE SCALE GENOMIC DNA]</scope>
    <source>
        <strain evidence="2 3">NPDC020863</strain>
    </source>
</reference>
<name>A0ABW8LQJ3_9ACTN</name>
<evidence type="ECO:0000256" key="1">
    <source>
        <dbReference type="SAM" id="MobiDB-lite"/>
    </source>
</evidence>
<proteinExistence type="predicted"/>
<evidence type="ECO:0000313" key="2">
    <source>
        <dbReference type="EMBL" id="MFK4268177.1"/>
    </source>
</evidence>
<sequence length="126" mass="13347">MTVVNGLRLLPWSDPDGKPCYLATDGCNSPLSRRADEIEALQVSMGKELLNHARALLGDHKAGSGELRFLAERLCEALCDALRVAESRGGRLTARSKECAADPDDPNEPGDSQGKGLAPASAEESS</sequence>
<dbReference type="Proteomes" id="UP001620295">
    <property type="component" value="Unassembled WGS sequence"/>
</dbReference>